<feature type="transmembrane region" description="Helical" evidence="8">
    <location>
        <begin position="270"/>
        <end position="290"/>
    </location>
</feature>
<evidence type="ECO:0000313" key="9">
    <source>
        <dbReference type="EMBL" id="OTP78200.1"/>
    </source>
</evidence>
<dbReference type="PANTHER" id="PTHR48086:SF8">
    <property type="entry name" value="MONOCARBOXYLIC ACID PERMEASE"/>
    <property type="match status" value="1"/>
</dbReference>
<organism evidence="9 10">
    <name type="scientific">Caballeronia sordidicola</name>
    <name type="common">Burkholderia sordidicola</name>
    <dbReference type="NCBI Taxonomy" id="196367"/>
    <lineage>
        <taxon>Bacteria</taxon>
        <taxon>Pseudomonadati</taxon>
        <taxon>Pseudomonadota</taxon>
        <taxon>Betaproteobacteria</taxon>
        <taxon>Burkholderiales</taxon>
        <taxon>Burkholderiaceae</taxon>
        <taxon>Caballeronia</taxon>
    </lineage>
</organism>
<feature type="transmembrane region" description="Helical" evidence="8">
    <location>
        <begin position="6"/>
        <end position="22"/>
    </location>
</feature>
<name>A0A242N3F4_CABSO</name>
<keyword evidence="5 8" id="KW-1133">Transmembrane helix</keyword>
<dbReference type="EMBL" id="NBTZ01000026">
    <property type="protein sequence ID" value="OTP78200.1"/>
    <property type="molecule type" value="Genomic_DNA"/>
</dbReference>
<feature type="transmembrane region" description="Helical" evidence="8">
    <location>
        <begin position="366"/>
        <end position="383"/>
    </location>
</feature>
<keyword evidence="6 8" id="KW-0472">Membrane</keyword>
<dbReference type="Proteomes" id="UP000195221">
    <property type="component" value="Unassembled WGS sequence"/>
</dbReference>
<dbReference type="Gene3D" id="1.20.1730.10">
    <property type="entry name" value="Sodium/glucose cotransporter"/>
    <property type="match status" value="1"/>
</dbReference>
<feature type="transmembrane region" description="Helical" evidence="8">
    <location>
        <begin position="116"/>
        <end position="136"/>
    </location>
</feature>
<sequence>MSSALFIIAAATLFALYLGVRARRGHDMDLEQWTVGGRSFGTAFVFLLMAGEIYTTFTFLGGSGFAYGKGAPVYYILAYGTLAYILSYWMLPPIWRYAKQHRLVSQPHYFARKYDSPALGVLVAVVGVVALIPYLVLQLKGLGIIVATASYGAISSTTAVWIGALVVTAYVILSGVRGSAWNSVVKDILILTVVLVLGIYLPYHLYGGIGAMFHAIDIAKPGFLTFPAKGSSVSWFQSTVLLTALGFFMWPHTFGSVFTAREERTFRRNAIILPIYQLILLFVFFVGFAATLKVPGLTGGDIDLSLFRLSIQTFDPWVVGVIGAAGVLTALVPGSMILTSASTLLANDIYRGAINRQASDTQVGKLARWLVPVVALVAIWFTLQGGSTIVSLLLMGYSFVTQLFPALIASLMHQTRATKYGAMSGIVAGVAVVVVTTTMHLSIGTMFPSFPDSIKDANIGLLALAVNIVVFGLVSGLTQSRALAQEHA</sequence>
<dbReference type="GO" id="GO:0005886">
    <property type="term" value="C:plasma membrane"/>
    <property type="evidence" value="ECO:0007669"/>
    <property type="project" value="TreeGrafter"/>
</dbReference>
<evidence type="ECO:0000256" key="1">
    <source>
        <dbReference type="ARBA" id="ARBA00004141"/>
    </source>
</evidence>
<comment type="similarity">
    <text evidence="2 7">Belongs to the sodium:solute symporter (SSF) (TC 2.A.21) family.</text>
</comment>
<accession>A0A242N3F4</accession>
<keyword evidence="3" id="KW-0813">Transport</keyword>
<evidence type="ECO:0000256" key="4">
    <source>
        <dbReference type="ARBA" id="ARBA00022692"/>
    </source>
</evidence>
<reference evidence="9 10" key="1">
    <citation type="submission" date="2017-03" db="EMBL/GenBank/DDBJ databases">
        <title>Genome analysis of strain PAMC 26577.</title>
        <authorList>
            <person name="Oh H.-M."/>
            <person name="Yang J.-A."/>
        </authorList>
    </citation>
    <scope>NUCLEOTIDE SEQUENCE [LARGE SCALE GENOMIC DNA]</scope>
    <source>
        <strain evidence="9 10">PAMC 26577</strain>
    </source>
</reference>
<evidence type="ECO:0000313" key="10">
    <source>
        <dbReference type="Proteomes" id="UP000195221"/>
    </source>
</evidence>
<feature type="transmembrane region" description="Helical" evidence="8">
    <location>
        <begin position="73"/>
        <end position="95"/>
    </location>
</feature>
<comment type="caution">
    <text evidence="9">The sequence shown here is derived from an EMBL/GenBank/DDBJ whole genome shotgun (WGS) entry which is preliminary data.</text>
</comment>
<comment type="subcellular location">
    <subcellularLocation>
        <location evidence="1">Membrane</location>
        <topology evidence="1">Multi-pass membrane protein</topology>
    </subcellularLocation>
</comment>
<dbReference type="InterPro" id="IPR001734">
    <property type="entry name" value="Na/solute_symporter"/>
</dbReference>
<evidence type="ECO:0000256" key="6">
    <source>
        <dbReference type="ARBA" id="ARBA00023136"/>
    </source>
</evidence>
<gene>
    <name evidence="9" type="ORF">PAMC26577_06075</name>
</gene>
<feature type="transmembrane region" description="Helical" evidence="8">
    <location>
        <begin position="142"/>
        <end position="172"/>
    </location>
</feature>
<dbReference type="GO" id="GO:0022857">
    <property type="term" value="F:transmembrane transporter activity"/>
    <property type="evidence" value="ECO:0007669"/>
    <property type="project" value="InterPro"/>
</dbReference>
<feature type="transmembrane region" description="Helical" evidence="8">
    <location>
        <begin position="235"/>
        <end position="258"/>
    </location>
</feature>
<dbReference type="InterPro" id="IPR038377">
    <property type="entry name" value="Na/Glc_symporter_sf"/>
</dbReference>
<evidence type="ECO:0000256" key="7">
    <source>
        <dbReference type="RuleBase" id="RU362091"/>
    </source>
</evidence>
<dbReference type="AlphaFoldDB" id="A0A242N3F4"/>
<dbReference type="Pfam" id="PF00474">
    <property type="entry name" value="SSF"/>
    <property type="match status" value="1"/>
</dbReference>
<protein>
    <submittedName>
        <fullName evidence="9">Acetate permease ActP (Cation/acetate symporter)</fullName>
    </submittedName>
</protein>
<feature type="transmembrane region" description="Helical" evidence="8">
    <location>
        <begin position="420"/>
        <end position="439"/>
    </location>
</feature>
<proteinExistence type="inferred from homology"/>
<evidence type="ECO:0000256" key="5">
    <source>
        <dbReference type="ARBA" id="ARBA00022989"/>
    </source>
</evidence>
<evidence type="ECO:0000256" key="2">
    <source>
        <dbReference type="ARBA" id="ARBA00006434"/>
    </source>
</evidence>
<feature type="transmembrane region" description="Helical" evidence="8">
    <location>
        <begin position="317"/>
        <end position="345"/>
    </location>
</feature>
<dbReference type="PANTHER" id="PTHR48086">
    <property type="entry name" value="SODIUM/PROLINE SYMPORTER-RELATED"/>
    <property type="match status" value="1"/>
</dbReference>
<evidence type="ECO:0000256" key="3">
    <source>
        <dbReference type="ARBA" id="ARBA00022448"/>
    </source>
</evidence>
<feature type="transmembrane region" description="Helical" evidence="8">
    <location>
        <begin position="43"/>
        <end position="67"/>
    </location>
</feature>
<dbReference type="RefSeq" id="WP_075357516.1">
    <property type="nucleotide sequence ID" value="NZ_MSRG01000012.1"/>
</dbReference>
<dbReference type="InterPro" id="IPR050277">
    <property type="entry name" value="Sodium:Solute_Symporter"/>
</dbReference>
<dbReference type="CDD" id="cd10322">
    <property type="entry name" value="SLC5sbd"/>
    <property type="match status" value="1"/>
</dbReference>
<feature type="transmembrane region" description="Helical" evidence="8">
    <location>
        <begin position="389"/>
        <end position="408"/>
    </location>
</feature>
<evidence type="ECO:0000256" key="8">
    <source>
        <dbReference type="SAM" id="Phobius"/>
    </source>
</evidence>
<feature type="transmembrane region" description="Helical" evidence="8">
    <location>
        <begin position="459"/>
        <end position="478"/>
    </location>
</feature>
<keyword evidence="4 8" id="KW-0812">Transmembrane</keyword>
<dbReference type="PROSITE" id="PS50283">
    <property type="entry name" value="NA_SOLUT_SYMP_3"/>
    <property type="match status" value="1"/>
</dbReference>